<dbReference type="EMBL" id="FNGO01000010">
    <property type="protein sequence ID" value="SDL83134.1"/>
    <property type="molecule type" value="Genomic_DNA"/>
</dbReference>
<sequence length="96" mass="11021">MDDLRDVVIAPIVTEKSMQQMEENNVYTFQVDPGANKIEIRQAIEEAFNVKVENVNTMNYRGKTRRLGYNEGKRPDWKKAVVKLSDGDSIELFEGV</sequence>
<dbReference type="GO" id="GO:1990904">
    <property type="term" value="C:ribonucleoprotein complex"/>
    <property type="evidence" value="ECO:0007669"/>
    <property type="project" value="UniProtKB-KW"/>
</dbReference>
<evidence type="ECO:0000313" key="8">
    <source>
        <dbReference type="EMBL" id="SDL83134.1"/>
    </source>
</evidence>
<dbReference type="SUPFAM" id="SSF54189">
    <property type="entry name" value="Ribosomal proteins S24e, L23 and L15e"/>
    <property type="match status" value="1"/>
</dbReference>
<dbReference type="Proteomes" id="UP000199476">
    <property type="component" value="Unassembled WGS sequence"/>
</dbReference>
<dbReference type="InterPro" id="IPR013025">
    <property type="entry name" value="Ribosomal_uL23-like"/>
</dbReference>
<dbReference type="FunFam" id="3.30.70.330:FF:000001">
    <property type="entry name" value="50S ribosomal protein L23"/>
    <property type="match status" value="1"/>
</dbReference>
<evidence type="ECO:0000256" key="6">
    <source>
        <dbReference type="HAMAP-Rule" id="MF_01369"/>
    </source>
</evidence>
<evidence type="ECO:0000313" key="9">
    <source>
        <dbReference type="Proteomes" id="UP000199476"/>
    </source>
</evidence>
<dbReference type="GO" id="GO:0003735">
    <property type="term" value="F:structural constituent of ribosome"/>
    <property type="evidence" value="ECO:0007669"/>
    <property type="project" value="InterPro"/>
</dbReference>
<name>A0A1G9N9L3_9FIRM</name>
<organism evidence="8 9">
    <name type="scientific">Halarsenatibacter silvermanii</name>
    <dbReference type="NCBI Taxonomy" id="321763"/>
    <lineage>
        <taxon>Bacteria</taxon>
        <taxon>Bacillati</taxon>
        <taxon>Bacillota</taxon>
        <taxon>Clostridia</taxon>
        <taxon>Halanaerobiales</taxon>
        <taxon>Halarsenatibacteraceae</taxon>
        <taxon>Halarsenatibacter</taxon>
    </lineage>
</organism>
<protein>
    <recommendedName>
        <fullName evidence="6">Large ribosomal subunit protein uL23</fullName>
    </recommendedName>
</protein>
<reference evidence="8 9" key="1">
    <citation type="submission" date="2016-10" db="EMBL/GenBank/DDBJ databases">
        <authorList>
            <person name="de Groot N.N."/>
        </authorList>
    </citation>
    <scope>NUCLEOTIDE SEQUENCE [LARGE SCALE GENOMIC DNA]</scope>
    <source>
        <strain evidence="8 9">SLAS-1</strain>
    </source>
</reference>
<dbReference type="NCBIfam" id="NF004359">
    <property type="entry name" value="PRK05738.1-3"/>
    <property type="match status" value="1"/>
</dbReference>
<dbReference type="OrthoDB" id="9793353at2"/>
<evidence type="ECO:0000256" key="2">
    <source>
        <dbReference type="ARBA" id="ARBA00022730"/>
    </source>
</evidence>
<proteinExistence type="inferred from homology"/>
<evidence type="ECO:0000256" key="7">
    <source>
        <dbReference type="RuleBase" id="RU003934"/>
    </source>
</evidence>
<keyword evidence="2 6" id="KW-0699">rRNA-binding</keyword>
<dbReference type="STRING" id="321763.SAMN04488692_1105"/>
<dbReference type="GO" id="GO:0006412">
    <property type="term" value="P:translation"/>
    <property type="evidence" value="ECO:0007669"/>
    <property type="project" value="UniProtKB-UniRule"/>
</dbReference>
<evidence type="ECO:0000256" key="4">
    <source>
        <dbReference type="ARBA" id="ARBA00022980"/>
    </source>
</evidence>
<keyword evidence="3 6" id="KW-0694">RNA-binding</keyword>
<comment type="function">
    <text evidence="6">One of the early assembly proteins it binds 23S rRNA. One of the proteins that surrounds the polypeptide exit tunnel on the outside of the ribosome. Forms the main docking site for trigger factor binding to the ribosome.</text>
</comment>
<dbReference type="NCBIfam" id="NF004363">
    <property type="entry name" value="PRK05738.2-4"/>
    <property type="match status" value="1"/>
</dbReference>
<dbReference type="PANTHER" id="PTHR11620">
    <property type="entry name" value="60S RIBOSOMAL PROTEIN L23A"/>
    <property type="match status" value="1"/>
</dbReference>
<accession>A0A1G9N9L3</accession>
<dbReference type="GO" id="GO:0005840">
    <property type="term" value="C:ribosome"/>
    <property type="evidence" value="ECO:0007669"/>
    <property type="project" value="UniProtKB-KW"/>
</dbReference>
<keyword evidence="9" id="KW-1185">Reference proteome</keyword>
<dbReference type="GO" id="GO:0019843">
    <property type="term" value="F:rRNA binding"/>
    <property type="evidence" value="ECO:0007669"/>
    <property type="project" value="UniProtKB-UniRule"/>
</dbReference>
<evidence type="ECO:0000256" key="3">
    <source>
        <dbReference type="ARBA" id="ARBA00022884"/>
    </source>
</evidence>
<comment type="similarity">
    <text evidence="1 6 7">Belongs to the universal ribosomal protein uL23 family.</text>
</comment>
<comment type="subunit">
    <text evidence="6">Part of the 50S ribosomal subunit. Contacts protein L29, and trigger factor when it is bound to the ribosome.</text>
</comment>
<dbReference type="HAMAP" id="MF_01369_B">
    <property type="entry name" value="Ribosomal_uL23_B"/>
    <property type="match status" value="1"/>
</dbReference>
<dbReference type="AlphaFoldDB" id="A0A1G9N9L3"/>
<keyword evidence="5 6" id="KW-0687">Ribonucleoprotein</keyword>
<evidence type="ECO:0000256" key="1">
    <source>
        <dbReference type="ARBA" id="ARBA00006700"/>
    </source>
</evidence>
<dbReference type="Pfam" id="PF00276">
    <property type="entry name" value="Ribosomal_L23"/>
    <property type="match status" value="1"/>
</dbReference>
<dbReference type="PROSITE" id="PS00050">
    <property type="entry name" value="RIBOSOMAL_L23"/>
    <property type="match status" value="1"/>
</dbReference>
<evidence type="ECO:0000256" key="5">
    <source>
        <dbReference type="ARBA" id="ARBA00023274"/>
    </source>
</evidence>
<dbReference type="InterPro" id="IPR001014">
    <property type="entry name" value="Ribosomal_uL23_CS"/>
</dbReference>
<keyword evidence="4 6" id="KW-0689">Ribosomal protein</keyword>
<dbReference type="RefSeq" id="WP_089759906.1">
    <property type="nucleotide sequence ID" value="NZ_FNGO01000010.1"/>
</dbReference>
<dbReference type="NCBIfam" id="NF004366">
    <property type="entry name" value="PRK05738.3-2"/>
    <property type="match status" value="1"/>
</dbReference>
<dbReference type="Gene3D" id="3.30.70.330">
    <property type="match status" value="1"/>
</dbReference>
<gene>
    <name evidence="6" type="primary">rplW</name>
    <name evidence="8" type="ORF">SAMN04488692_1105</name>
</gene>
<dbReference type="InterPro" id="IPR012678">
    <property type="entry name" value="Ribosomal_uL23/eL15/eS24_sf"/>
</dbReference>
<dbReference type="InterPro" id="IPR012677">
    <property type="entry name" value="Nucleotide-bd_a/b_plait_sf"/>
</dbReference>